<dbReference type="EMBL" id="JAFCMP010000046">
    <property type="protein sequence ID" value="KAG5189779.1"/>
    <property type="molecule type" value="Genomic_DNA"/>
</dbReference>
<comment type="subcellular location">
    <subcellularLocation>
        <location evidence="1">Membrane</location>
        <topology evidence="1">Multi-pass membrane protein</topology>
    </subcellularLocation>
</comment>
<evidence type="ECO:0000313" key="11">
    <source>
        <dbReference type="Proteomes" id="UP000664859"/>
    </source>
</evidence>
<accession>A0A835ZCA5</accession>
<dbReference type="GO" id="GO:0006508">
    <property type="term" value="P:proteolysis"/>
    <property type="evidence" value="ECO:0007669"/>
    <property type="project" value="UniProtKB-KW"/>
</dbReference>
<dbReference type="Pfam" id="PF01694">
    <property type="entry name" value="Rhomboid"/>
    <property type="match status" value="1"/>
</dbReference>
<keyword evidence="7 8" id="KW-0472">Membrane</keyword>
<keyword evidence="6 8" id="KW-1133">Transmembrane helix</keyword>
<keyword evidence="3" id="KW-0645">Protease</keyword>
<keyword evidence="5" id="KW-0378">Hydrolase</keyword>
<keyword evidence="4 8" id="KW-0812">Transmembrane</keyword>
<feature type="transmembrane region" description="Helical" evidence="8">
    <location>
        <begin position="126"/>
        <end position="150"/>
    </location>
</feature>
<comment type="similarity">
    <text evidence="2">Belongs to the peptidase S54 family.</text>
</comment>
<feature type="transmembrane region" description="Helical" evidence="8">
    <location>
        <begin position="100"/>
        <end position="119"/>
    </location>
</feature>
<dbReference type="PANTHER" id="PTHR43066:SF1">
    <property type="entry name" value="RHOMBOID PROTEIN 2"/>
    <property type="match status" value="1"/>
</dbReference>
<evidence type="ECO:0000256" key="7">
    <source>
        <dbReference type="ARBA" id="ARBA00023136"/>
    </source>
</evidence>
<dbReference type="Proteomes" id="UP000664859">
    <property type="component" value="Unassembled WGS sequence"/>
</dbReference>
<gene>
    <name evidence="10" type="ORF">JKP88DRAFT_275476</name>
</gene>
<evidence type="ECO:0000256" key="8">
    <source>
        <dbReference type="SAM" id="Phobius"/>
    </source>
</evidence>
<dbReference type="InterPro" id="IPR022764">
    <property type="entry name" value="Peptidase_S54_rhomboid_dom"/>
</dbReference>
<dbReference type="GO" id="GO:0016020">
    <property type="term" value="C:membrane"/>
    <property type="evidence" value="ECO:0007669"/>
    <property type="project" value="UniProtKB-SubCell"/>
</dbReference>
<evidence type="ECO:0000256" key="1">
    <source>
        <dbReference type="ARBA" id="ARBA00004141"/>
    </source>
</evidence>
<dbReference type="AlphaFoldDB" id="A0A835ZCA5"/>
<feature type="domain" description="Peptidase S54 rhomboid" evidence="9">
    <location>
        <begin position="30"/>
        <end position="119"/>
    </location>
</feature>
<name>A0A835ZCA5_9STRA</name>
<dbReference type="InterPro" id="IPR035952">
    <property type="entry name" value="Rhomboid-like_sf"/>
</dbReference>
<organism evidence="10 11">
    <name type="scientific">Tribonema minus</name>
    <dbReference type="NCBI Taxonomy" id="303371"/>
    <lineage>
        <taxon>Eukaryota</taxon>
        <taxon>Sar</taxon>
        <taxon>Stramenopiles</taxon>
        <taxon>Ochrophyta</taxon>
        <taxon>PX clade</taxon>
        <taxon>Xanthophyceae</taxon>
        <taxon>Tribonematales</taxon>
        <taxon>Tribonemataceae</taxon>
        <taxon>Tribonema</taxon>
    </lineage>
</organism>
<evidence type="ECO:0000256" key="4">
    <source>
        <dbReference type="ARBA" id="ARBA00022692"/>
    </source>
</evidence>
<proteinExistence type="inferred from homology"/>
<sequence>MGRLLFGDQIDVCLYSAWTVVELRWEGRVDWVRLFGSSLVHVDRVHLGINMVTLFRLGTKLEGAKGSVPFACIVAVLWVLSSLVQVALPYALHCAGFDGWYYSCALGSCGVLIALGCVVDRRSALFVCLVNVLMPANQIAWAALAIYMYMAEIDPFIMDRLFEIMAAAQAKLLNILRWVGGAFGGGKATTQKTRLLQLSQQRSGRHWLFGRRVMQSAQAEARATVVAVQVPMATAQAGSRVARALLIVEYGSMRDTFRRLAAPRAKRFAGATAPEPLVPSVSSSLRL</sequence>
<reference evidence="10" key="1">
    <citation type="submission" date="2021-02" db="EMBL/GenBank/DDBJ databases">
        <title>First Annotated Genome of the Yellow-green Alga Tribonema minus.</title>
        <authorList>
            <person name="Mahan K.M."/>
        </authorList>
    </citation>
    <scope>NUCLEOTIDE SEQUENCE</scope>
    <source>
        <strain evidence="10">UTEX B ZZ1240</strain>
    </source>
</reference>
<evidence type="ECO:0000256" key="5">
    <source>
        <dbReference type="ARBA" id="ARBA00022801"/>
    </source>
</evidence>
<evidence type="ECO:0000313" key="10">
    <source>
        <dbReference type="EMBL" id="KAG5189779.1"/>
    </source>
</evidence>
<protein>
    <recommendedName>
        <fullName evidence="9">Peptidase S54 rhomboid domain-containing protein</fullName>
    </recommendedName>
</protein>
<dbReference type="SUPFAM" id="SSF144091">
    <property type="entry name" value="Rhomboid-like"/>
    <property type="match status" value="1"/>
</dbReference>
<dbReference type="Gene3D" id="1.20.1540.10">
    <property type="entry name" value="Rhomboid-like"/>
    <property type="match status" value="1"/>
</dbReference>
<comment type="caution">
    <text evidence="10">The sequence shown here is derived from an EMBL/GenBank/DDBJ whole genome shotgun (WGS) entry which is preliminary data.</text>
</comment>
<evidence type="ECO:0000256" key="6">
    <source>
        <dbReference type="ARBA" id="ARBA00022989"/>
    </source>
</evidence>
<evidence type="ECO:0000256" key="3">
    <source>
        <dbReference type="ARBA" id="ARBA00022670"/>
    </source>
</evidence>
<dbReference type="PANTHER" id="PTHR43066">
    <property type="entry name" value="RHOMBOID-RELATED PROTEIN"/>
    <property type="match status" value="1"/>
</dbReference>
<feature type="transmembrane region" description="Helical" evidence="8">
    <location>
        <begin position="68"/>
        <end position="88"/>
    </location>
</feature>
<dbReference type="GO" id="GO:0004252">
    <property type="term" value="F:serine-type endopeptidase activity"/>
    <property type="evidence" value="ECO:0007669"/>
    <property type="project" value="InterPro"/>
</dbReference>
<evidence type="ECO:0000259" key="9">
    <source>
        <dbReference type="Pfam" id="PF01694"/>
    </source>
</evidence>
<keyword evidence="11" id="KW-1185">Reference proteome</keyword>
<evidence type="ECO:0000256" key="2">
    <source>
        <dbReference type="ARBA" id="ARBA00009045"/>
    </source>
</evidence>